<dbReference type="Proteomes" id="UP001597343">
    <property type="component" value="Unassembled WGS sequence"/>
</dbReference>
<evidence type="ECO:0000313" key="1">
    <source>
        <dbReference type="EMBL" id="MFD2169721.1"/>
    </source>
</evidence>
<dbReference type="RefSeq" id="WP_386045091.1">
    <property type="nucleotide sequence ID" value="NZ_JBHUIO010000005.1"/>
</dbReference>
<comment type="caution">
    <text evidence="1">The sequence shown here is derived from an EMBL/GenBank/DDBJ whole genome shotgun (WGS) entry which is preliminary data.</text>
</comment>
<name>A0ABW4ZWQ5_9BACL</name>
<accession>A0ABW4ZWQ5</accession>
<gene>
    <name evidence="1" type="ORF">ACFSOY_06900</name>
</gene>
<evidence type="ECO:0000313" key="2">
    <source>
        <dbReference type="Proteomes" id="UP001597343"/>
    </source>
</evidence>
<dbReference type="EMBL" id="JBHUIO010000005">
    <property type="protein sequence ID" value="MFD2169721.1"/>
    <property type="molecule type" value="Genomic_DNA"/>
</dbReference>
<organism evidence="1 2">
    <name type="scientific">Tumebacillus lipolyticus</name>
    <dbReference type="NCBI Taxonomy" id="1280370"/>
    <lineage>
        <taxon>Bacteria</taxon>
        <taxon>Bacillati</taxon>
        <taxon>Bacillota</taxon>
        <taxon>Bacilli</taxon>
        <taxon>Bacillales</taxon>
        <taxon>Alicyclobacillaceae</taxon>
        <taxon>Tumebacillus</taxon>
    </lineage>
</organism>
<proteinExistence type="predicted"/>
<protein>
    <submittedName>
        <fullName evidence="1">Uncharacterized protein</fullName>
    </submittedName>
</protein>
<sequence length="151" mass="17898">MNDLERAREDIRLAEEAQSQRKLQLEEKMLRYFQNKEIEKERKEENKLLFEEIEQFFEDSEEDDLVLQLPNGEYAVLTKKAYIKDMFDKDALAQELLIAKDELKTPFDYSILTAQGKLTPDMISKHTVTETIVKVRLSKRKTKPKKKKESL</sequence>
<reference evidence="2" key="1">
    <citation type="journal article" date="2019" name="Int. J. Syst. Evol. Microbiol.">
        <title>The Global Catalogue of Microorganisms (GCM) 10K type strain sequencing project: providing services to taxonomists for standard genome sequencing and annotation.</title>
        <authorList>
            <consortium name="The Broad Institute Genomics Platform"/>
            <consortium name="The Broad Institute Genome Sequencing Center for Infectious Disease"/>
            <person name="Wu L."/>
            <person name="Ma J."/>
        </authorList>
    </citation>
    <scope>NUCLEOTIDE SEQUENCE [LARGE SCALE GENOMIC DNA]</scope>
    <source>
        <strain evidence="2">CGMCC 1.13574</strain>
    </source>
</reference>
<keyword evidence="2" id="KW-1185">Reference proteome</keyword>